<dbReference type="EMBL" id="JBHUCO010000031">
    <property type="protein sequence ID" value="MFD1521132.1"/>
    <property type="molecule type" value="Genomic_DNA"/>
</dbReference>
<name>A0ABW4F2J1_9PSEU</name>
<evidence type="ECO:0000313" key="2">
    <source>
        <dbReference type="Proteomes" id="UP001597114"/>
    </source>
</evidence>
<evidence type="ECO:0000313" key="1">
    <source>
        <dbReference type="EMBL" id="MFD1521132.1"/>
    </source>
</evidence>
<accession>A0ABW4F2J1</accession>
<gene>
    <name evidence="1" type="ORF">ACFSJD_26780</name>
</gene>
<proteinExistence type="predicted"/>
<reference evidence="2" key="1">
    <citation type="journal article" date="2019" name="Int. J. Syst. Evol. Microbiol.">
        <title>The Global Catalogue of Microorganisms (GCM) 10K type strain sequencing project: providing services to taxonomists for standard genome sequencing and annotation.</title>
        <authorList>
            <consortium name="The Broad Institute Genomics Platform"/>
            <consortium name="The Broad Institute Genome Sequencing Center for Infectious Disease"/>
            <person name="Wu L."/>
            <person name="Ma J."/>
        </authorList>
    </citation>
    <scope>NUCLEOTIDE SEQUENCE [LARGE SCALE GENOMIC DNA]</scope>
    <source>
        <strain evidence="2">CCM 7043</strain>
    </source>
</reference>
<protein>
    <recommendedName>
        <fullName evidence="3">Antitoxin</fullName>
    </recommendedName>
</protein>
<dbReference type="RefSeq" id="WP_344721918.1">
    <property type="nucleotide sequence ID" value="NZ_BAAAUS010000008.1"/>
</dbReference>
<organism evidence="1 2">
    <name type="scientific">Pseudonocardia yunnanensis</name>
    <dbReference type="NCBI Taxonomy" id="58107"/>
    <lineage>
        <taxon>Bacteria</taxon>
        <taxon>Bacillati</taxon>
        <taxon>Actinomycetota</taxon>
        <taxon>Actinomycetes</taxon>
        <taxon>Pseudonocardiales</taxon>
        <taxon>Pseudonocardiaceae</taxon>
        <taxon>Pseudonocardia</taxon>
    </lineage>
</organism>
<evidence type="ECO:0008006" key="3">
    <source>
        <dbReference type="Google" id="ProtNLM"/>
    </source>
</evidence>
<comment type="caution">
    <text evidence="1">The sequence shown here is derived from an EMBL/GenBank/DDBJ whole genome shotgun (WGS) entry which is preliminary data.</text>
</comment>
<sequence length="76" mass="8239">MRTTVDLPPGVHRRALEIAERTGRSLSAVVADLTIRGLSQLDEPVVVRTDDRSGFPVISVGRRVTSEQVAAALDEE</sequence>
<keyword evidence="2" id="KW-1185">Reference proteome</keyword>
<dbReference type="Proteomes" id="UP001597114">
    <property type="component" value="Unassembled WGS sequence"/>
</dbReference>